<proteinExistence type="predicted"/>
<sequence>MADVEELGGAATAEDRVATVTAENRVATATGSCATVWAAVTGGFNVEIER</sequence>
<dbReference type="EMBL" id="JACGWN010000008">
    <property type="protein sequence ID" value="KAL0440445.1"/>
    <property type="molecule type" value="Genomic_DNA"/>
</dbReference>
<protein>
    <submittedName>
        <fullName evidence="1">Uncharacterized protein</fullName>
    </submittedName>
</protein>
<accession>A0AAW2WJP9</accession>
<comment type="caution">
    <text evidence="1">The sequence shown here is derived from an EMBL/GenBank/DDBJ whole genome shotgun (WGS) entry which is preliminary data.</text>
</comment>
<organism evidence="1">
    <name type="scientific">Sesamum latifolium</name>
    <dbReference type="NCBI Taxonomy" id="2727402"/>
    <lineage>
        <taxon>Eukaryota</taxon>
        <taxon>Viridiplantae</taxon>
        <taxon>Streptophyta</taxon>
        <taxon>Embryophyta</taxon>
        <taxon>Tracheophyta</taxon>
        <taxon>Spermatophyta</taxon>
        <taxon>Magnoliopsida</taxon>
        <taxon>eudicotyledons</taxon>
        <taxon>Gunneridae</taxon>
        <taxon>Pentapetalae</taxon>
        <taxon>asterids</taxon>
        <taxon>lamiids</taxon>
        <taxon>Lamiales</taxon>
        <taxon>Pedaliaceae</taxon>
        <taxon>Sesamum</taxon>
    </lineage>
</organism>
<name>A0AAW2WJP9_9LAMI</name>
<reference evidence="1" key="1">
    <citation type="submission" date="2020-06" db="EMBL/GenBank/DDBJ databases">
        <authorList>
            <person name="Li T."/>
            <person name="Hu X."/>
            <person name="Zhang T."/>
            <person name="Song X."/>
            <person name="Zhang H."/>
            <person name="Dai N."/>
            <person name="Sheng W."/>
            <person name="Hou X."/>
            <person name="Wei L."/>
        </authorList>
    </citation>
    <scope>NUCLEOTIDE SEQUENCE</scope>
    <source>
        <strain evidence="1">KEN1</strain>
        <tissue evidence="1">Leaf</tissue>
    </source>
</reference>
<dbReference type="AlphaFoldDB" id="A0AAW2WJP9"/>
<reference evidence="1" key="2">
    <citation type="journal article" date="2024" name="Plant">
        <title>Genomic evolution and insights into agronomic trait innovations of Sesamum species.</title>
        <authorList>
            <person name="Miao H."/>
            <person name="Wang L."/>
            <person name="Qu L."/>
            <person name="Liu H."/>
            <person name="Sun Y."/>
            <person name="Le M."/>
            <person name="Wang Q."/>
            <person name="Wei S."/>
            <person name="Zheng Y."/>
            <person name="Lin W."/>
            <person name="Duan Y."/>
            <person name="Cao H."/>
            <person name="Xiong S."/>
            <person name="Wang X."/>
            <person name="Wei L."/>
            <person name="Li C."/>
            <person name="Ma Q."/>
            <person name="Ju M."/>
            <person name="Zhao R."/>
            <person name="Li G."/>
            <person name="Mu C."/>
            <person name="Tian Q."/>
            <person name="Mei H."/>
            <person name="Zhang T."/>
            <person name="Gao T."/>
            <person name="Zhang H."/>
        </authorList>
    </citation>
    <scope>NUCLEOTIDE SEQUENCE</scope>
    <source>
        <strain evidence="1">KEN1</strain>
    </source>
</reference>
<evidence type="ECO:0000313" key="1">
    <source>
        <dbReference type="EMBL" id="KAL0440445.1"/>
    </source>
</evidence>
<gene>
    <name evidence="1" type="ORF">Slati_2527500</name>
</gene>